<dbReference type="CDD" id="cd00093">
    <property type="entry name" value="HTH_XRE"/>
    <property type="match status" value="1"/>
</dbReference>
<dbReference type="Pfam" id="PF19054">
    <property type="entry name" value="DUF5753"/>
    <property type="match status" value="1"/>
</dbReference>
<organism evidence="2 3">
    <name type="scientific">Glycomyces mayteni</name>
    <dbReference type="NCBI Taxonomy" id="543887"/>
    <lineage>
        <taxon>Bacteria</taxon>
        <taxon>Bacillati</taxon>
        <taxon>Actinomycetota</taxon>
        <taxon>Actinomycetes</taxon>
        <taxon>Glycomycetales</taxon>
        <taxon>Glycomycetaceae</taxon>
        <taxon>Glycomyces</taxon>
    </lineage>
</organism>
<sequence>MPLAKVADWYLKADLNALVSETRLTLVQIAAELGVSTRTINNWLSGETRPKAGMVARFAQICGASEKRINFLVHVVNQLDKGTVVSDLDKRNIFIVERAEATAGEFWKFEPLYVHGPLQDRRYHTEMLPGLGNSTPNWQRKLRRFQTLQNRRPAPIARYLMSSNVLRRLRGWEGAGGLFDHLLQVDRWPNTEIRILDELIYGAEHAFDIYLPGGFLKAPPSLVYVETLDQSRHIEEEATVSLYTDRVKRMWSAGQRIGGRLDDWIR</sequence>
<gene>
    <name evidence="2" type="ORF">ACFQS3_06150</name>
</gene>
<dbReference type="EMBL" id="JBHSYS010000001">
    <property type="protein sequence ID" value="MFC6956774.1"/>
    <property type="molecule type" value="Genomic_DNA"/>
</dbReference>
<comment type="caution">
    <text evidence="2">The sequence shown here is derived from an EMBL/GenBank/DDBJ whole genome shotgun (WGS) entry which is preliminary data.</text>
</comment>
<dbReference type="InterPro" id="IPR010982">
    <property type="entry name" value="Lambda_DNA-bd_dom_sf"/>
</dbReference>
<evidence type="ECO:0000259" key="1">
    <source>
        <dbReference type="PROSITE" id="PS50943"/>
    </source>
</evidence>
<evidence type="ECO:0000313" key="3">
    <source>
        <dbReference type="Proteomes" id="UP001596470"/>
    </source>
</evidence>
<dbReference type="Proteomes" id="UP001596470">
    <property type="component" value="Unassembled WGS sequence"/>
</dbReference>
<dbReference type="SUPFAM" id="SSF47413">
    <property type="entry name" value="lambda repressor-like DNA-binding domains"/>
    <property type="match status" value="1"/>
</dbReference>
<dbReference type="PROSITE" id="PS50943">
    <property type="entry name" value="HTH_CROC1"/>
    <property type="match status" value="1"/>
</dbReference>
<feature type="domain" description="HTH cro/C1-type" evidence="1">
    <location>
        <begin position="24"/>
        <end position="69"/>
    </location>
</feature>
<name>A0ABW2D6T7_9ACTN</name>
<keyword evidence="3" id="KW-1185">Reference proteome</keyword>
<dbReference type="SMART" id="SM00530">
    <property type="entry name" value="HTH_XRE"/>
    <property type="match status" value="1"/>
</dbReference>
<dbReference type="InterPro" id="IPR043917">
    <property type="entry name" value="DUF5753"/>
</dbReference>
<dbReference type="RefSeq" id="WP_382355279.1">
    <property type="nucleotide sequence ID" value="NZ_JBHMBP010000004.1"/>
</dbReference>
<dbReference type="Pfam" id="PF13560">
    <property type="entry name" value="HTH_31"/>
    <property type="match status" value="1"/>
</dbReference>
<proteinExistence type="predicted"/>
<reference evidence="3" key="1">
    <citation type="journal article" date="2019" name="Int. J. Syst. Evol. Microbiol.">
        <title>The Global Catalogue of Microorganisms (GCM) 10K type strain sequencing project: providing services to taxonomists for standard genome sequencing and annotation.</title>
        <authorList>
            <consortium name="The Broad Institute Genomics Platform"/>
            <consortium name="The Broad Institute Genome Sequencing Center for Infectious Disease"/>
            <person name="Wu L."/>
            <person name="Ma J."/>
        </authorList>
    </citation>
    <scope>NUCLEOTIDE SEQUENCE [LARGE SCALE GENOMIC DNA]</scope>
    <source>
        <strain evidence="3">KACC 12634</strain>
    </source>
</reference>
<dbReference type="InterPro" id="IPR001387">
    <property type="entry name" value="Cro/C1-type_HTH"/>
</dbReference>
<dbReference type="Gene3D" id="1.10.260.40">
    <property type="entry name" value="lambda repressor-like DNA-binding domains"/>
    <property type="match status" value="1"/>
</dbReference>
<accession>A0ABW2D6T7</accession>
<protein>
    <submittedName>
        <fullName evidence="2">Scr1 family TA system antitoxin-like transcriptional regulator</fullName>
    </submittedName>
</protein>
<evidence type="ECO:0000313" key="2">
    <source>
        <dbReference type="EMBL" id="MFC6956774.1"/>
    </source>
</evidence>